<proteinExistence type="predicted"/>
<dbReference type="EMBL" id="FPAU01000009">
    <property type="protein sequence ID" value="SFU18328.1"/>
    <property type="molecule type" value="Genomic_DNA"/>
</dbReference>
<sequence>MLQIVYQSLLAELIQVSPTGGNLYTKTGLAHFFTLKYECTVALNVPEGRLSRDPGE</sequence>
<gene>
    <name evidence="1" type="ORF">SAMN05192562_10941</name>
</gene>
<accession>A0A1I7E327</accession>
<protein>
    <submittedName>
        <fullName evidence="1">Uncharacterized protein</fullName>
    </submittedName>
</protein>
<dbReference type="AlphaFoldDB" id="A0A1I7E327"/>
<evidence type="ECO:0000313" key="2">
    <source>
        <dbReference type="Proteomes" id="UP000199187"/>
    </source>
</evidence>
<dbReference type="Proteomes" id="UP000199187">
    <property type="component" value="Unassembled WGS sequence"/>
</dbReference>
<keyword evidence="2" id="KW-1185">Reference proteome</keyword>
<evidence type="ECO:0000313" key="1">
    <source>
        <dbReference type="EMBL" id="SFU18328.1"/>
    </source>
</evidence>
<organism evidence="1 2">
    <name type="scientific">Kosakonia arachidis</name>
    <dbReference type="NCBI Taxonomy" id="551989"/>
    <lineage>
        <taxon>Bacteria</taxon>
        <taxon>Pseudomonadati</taxon>
        <taxon>Pseudomonadota</taxon>
        <taxon>Gammaproteobacteria</taxon>
        <taxon>Enterobacterales</taxon>
        <taxon>Enterobacteriaceae</taxon>
        <taxon>Kosakonia</taxon>
    </lineage>
</organism>
<reference evidence="2" key="1">
    <citation type="submission" date="2016-10" db="EMBL/GenBank/DDBJ databases">
        <authorList>
            <person name="Varghese N."/>
            <person name="Submissions S."/>
        </authorList>
    </citation>
    <scope>NUCLEOTIDE SEQUENCE [LARGE SCALE GENOMIC DNA]</scope>
    <source>
        <strain evidence="2">Ah-143</strain>
    </source>
</reference>
<name>A0A1I7E327_9ENTR</name>